<protein>
    <recommendedName>
        <fullName evidence="2">PEP-CTERM protein-sorting domain-containing protein</fullName>
    </recommendedName>
</protein>
<name>Q023U7_SOLUE</name>
<proteinExistence type="predicted"/>
<dbReference type="InParanoid" id="Q023U7"/>
<evidence type="ECO:0000313" key="1">
    <source>
        <dbReference type="EMBL" id="ABJ83743.1"/>
    </source>
</evidence>
<organism evidence="1">
    <name type="scientific">Solibacter usitatus (strain Ellin6076)</name>
    <dbReference type="NCBI Taxonomy" id="234267"/>
    <lineage>
        <taxon>Bacteria</taxon>
        <taxon>Pseudomonadati</taxon>
        <taxon>Acidobacteriota</taxon>
        <taxon>Terriglobia</taxon>
        <taxon>Bryobacterales</taxon>
        <taxon>Solibacteraceae</taxon>
        <taxon>Candidatus Solibacter</taxon>
    </lineage>
</organism>
<dbReference type="EMBL" id="CP000473">
    <property type="protein sequence ID" value="ABJ83743.1"/>
    <property type="molecule type" value="Genomic_DNA"/>
</dbReference>
<gene>
    <name evidence="1" type="ordered locus">Acid_2755</name>
</gene>
<dbReference type="AlphaFoldDB" id="Q023U7"/>
<dbReference type="HOGENOM" id="CLU_1348190_0_0_0"/>
<dbReference type="KEGG" id="sus:Acid_2755"/>
<accession>Q023U7</accession>
<evidence type="ECO:0008006" key="2">
    <source>
        <dbReference type="Google" id="ProtNLM"/>
    </source>
</evidence>
<reference evidence="1" key="1">
    <citation type="submission" date="2006-10" db="EMBL/GenBank/DDBJ databases">
        <title>Complete sequence of Solibacter usitatus Ellin6076.</title>
        <authorList>
            <consortium name="US DOE Joint Genome Institute"/>
            <person name="Copeland A."/>
            <person name="Lucas S."/>
            <person name="Lapidus A."/>
            <person name="Barry K."/>
            <person name="Detter J.C."/>
            <person name="Glavina del Rio T."/>
            <person name="Hammon N."/>
            <person name="Israni S."/>
            <person name="Dalin E."/>
            <person name="Tice H."/>
            <person name="Pitluck S."/>
            <person name="Thompson L.S."/>
            <person name="Brettin T."/>
            <person name="Bruce D."/>
            <person name="Han C."/>
            <person name="Tapia R."/>
            <person name="Gilna P."/>
            <person name="Schmutz J."/>
            <person name="Larimer F."/>
            <person name="Land M."/>
            <person name="Hauser L."/>
            <person name="Kyrpides N."/>
            <person name="Mikhailova N."/>
            <person name="Janssen P.H."/>
            <person name="Kuske C.R."/>
            <person name="Richardson P."/>
        </authorList>
    </citation>
    <scope>NUCLEOTIDE SEQUENCE</scope>
    <source>
        <strain evidence="1">Ellin6076</strain>
    </source>
</reference>
<sequence>MISAGANPGGLTFNGGGSFVTPIPSTARNDFTSVKNQLAAISSYTVETDLSTISGPGNYSFATQSAIKSMTISIPGTYIFKYTGAANLSNVNVNITLGPGVSSQDVIWYFPVSASFNNSNFAGEIVDLGSVTYTGNNTAPSFSITDNGGIYAAGAVSLNGINGDALHFTTQTAVSATPEPATLGMPPIGLLLGAISVRRRKHS</sequence>